<dbReference type="Proteomes" id="UP000555728">
    <property type="component" value="Unassembled WGS sequence"/>
</dbReference>
<dbReference type="RefSeq" id="WP_184435414.1">
    <property type="nucleotide sequence ID" value="NZ_JACIGI010000017.1"/>
</dbReference>
<gene>
    <name evidence="1" type="ORF">GGD88_002236</name>
</gene>
<keyword evidence="2" id="KW-1185">Reference proteome</keyword>
<evidence type="ECO:0000313" key="2">
    <source>
        <dbReference type="Proteomes" id="UP000555728"/>
    </source>
</evidence>
<dbReference type="AlphaFoldDB" id="A0A7W6S099"/>
<dbReference type="EMBL" id="JACIGI010000017">
    <property type="protein sequence ID" value="MBB4286504.1"/>
    <property type="molecule type" value="Genomic_DNA"/>
</dbReference>
<organism evidence="1 2">
    <name type="scientific">Roseospira goensis</name>
    <dbReference type="NCBI Taxonomy" id="391922"/>
    <lineage>
        <taxon>Bacteria</taxon>
        <taxon>Pseudomonadati</taxon>
        <taxon>Pseudomonadota</taxon>
        <taxon>Alphaproteobacteria</taxon>
        <taxon>Rhodospirillales</taxon>
        <taxon>Rhodospirillaceae</taxon>
        <taxon>Roseospira</taxon>
    </lineage>
</organism>
<evidence type="ECO:0000313" key="1">
    <source>
        <dbReference type="EMBL" id="MBB4286504.1"/>
    </source>
</evidence>
<name>A0A7W6S099_9PROT</name>
<protein>
    <submittedName>
        <fullName evidence="1">Uncharacterized protein</fullName>
    </submittedName>
</protein>
<reference evidence="1 2" key="1">
    <citation type="submission" date="2020-08" db="EMBL/GenBank/DDBJ databases">
        <title>Genome sequencing of Purple Non-Sulfur Bacteria from various extreme environments.</title>
        <authorList>
            <person name="Mayer M."/>
        </authorList>
    </citation>
    <scope>NUCLEOTIDE SEQUENCE [LARGE SCALE GENOMIC DNA]</scope>
    <source>
        <strain evidence="1 2">JA135</strain>
    </source>
</reference>
<comment type="caution">
    <text evidence="1">The sequence shown here is derived from an EMBL/GenBank/DDBJ whole genome shotgun (WGS) entry which is preliminary data.</text>
</comment>
<accession>A0A7W6S099</accession>
<proteinExistence type="predicted"/>
<sequence>MTRAAALDPLIAACRARLARLRADRSPTGGAAAAAGWAGVPQEAACFRDGLVWRTEELGRCACDCYGRGDTVAAVILTRGVIEDTAALWYLKALMRRTLDAGPVQDRDVVEAAFMALLVGRKDGPHGAPRGVNVLTMLRHLEKDRPDFGTLYDALCEIAHPSGAGTAGAYGGLVDDGGTSAEAGHLAETGLGFLLRALDLFEALHAEVTALLPALAALWAALPDRPAR</sequence>